<protein>
    <submittedName>
        <fullName evidence="2">Uncharacterized protein</fullName>
    </submittedName>
</protein>
<reference evidence="2 3" key="1">
    <citation type="submission" date="2019-06" db="EMBL/GenBank/DDBJ databases">
        <authorList>
            <person name="Lee I."/>
            <person name="Jang G.I."/>
            <person name="Hwang C.Y."/>
        </authorList>
    </citation>
    <scope>NUCLEOTIDE SEQUENCE [LARGE SCALE GENOMIC DNA]</scope>
    <source>
        <strain evidence="2 3">PAMC 28131</strain>
    </source>
</reference>
<keyword evidence="1" id="KW-1133">Transmembrane helix</keyword>
<comment type="caution">
    <text evidence="2">The sequence shown here is derived from an EMBL/GenBank/DDBJ whole genome shotgun (WGS) entry which is preliminary data.</text>
</comment>
<dbReference type="Proteomes" id="UP000319897">
    <property type="component" value="Unassembled WGS sequence"/>
</dbReference>
<dbReference type="OrthoDB" id="653003at2"/>
<evidence type="ECO:0000313" key="3">
    <source>
        <dbReference type="Proteomes" id="UP000319897"/>
    </source>
</evidence>
<keyword evidence="3" id="KW-1185">Reference proteome</keyword>
<dbReference type="AlphaFoldDB" id="A0A501XGG6"/>
<feature type="transmembrane region" description="Helical" evidence="1">
    <location>
        <begin position="148"/>
        <end position="168"/>
    </location>
</feature>
<organism evidence="2 3">
    <name type="scientific">Sandaracinobacter neustonicus</name>
    <dbReference type="NCBI Taxonomy" id="1715348"/>
    <lineage>
        <taxon>Bacteria</taxon>
        <taxon>Pseudomonadati</taxon>
        <taxon>Pseudomonadota</taxon>
        <taxon>Alphaproteobacteria</taxon>
        <taxon>Sphingomonadales</taxon>
        <taxon>Sphingosinicellaceae</taxon>
        <taxon>Sandaracinobacter</taxon>
    </lineage>
</organism>
<name>A0A501XGG6_9SPHN</name>
<sequence length="192" mass="21271">MQIPPVQLSDRSDSLSMDLALSDTRYLFEAPEIDPLAGSHLGQSGVEMVLQRLKRAKLPKEGHLQLRISAPADQVSPAAQAQLASTLKAHAAARIAGEEEALFFLRRETRQSLRMGGLFLAACLILAALVDLLTILPPFLQALLRESLIIAGWVGLWHPLDLLLYSWWPSRYRIGLLKRLKTAEVQLHPARG</sequence>
<keyword evidence="1" id="KW-0472">Membrane</keyword>
<evidence type="ECO:0000256" key="1">
    <source>
        <dbReference type="SAM" id="Phobius"/>
    </source>
</evidence>
<accession>A0A501XGG6</accession>
<evidence type="ECO:0000313" key="2">
    <source>
        <dbReference type="EMBL" id="TPE59499.1"/>
    </source>
</evidence>
<dbReference type="RefSeq" id="WP_140928946.1">
    <property type="nucleotide sequence ID" value="NZ_VFSU01000030.1"/>
</dbReference>
<keyword evidence="1" id="KW-0812">Transmembrane</keyword>
<proteinExistence type="predicted"/>
<gene>
    <name evidence="2" type="ORF">FJQ54_13530</name>
</gene>
<dbReference type="EMBL" id="VFSU01000030">
    <property type="protein sequence ID" value="TPE59499.1"/>
    <property type="molecule type" value="Genomic_DNA"/>
</dbReference>
<feature type="transmembrane region" description="Helical" evidence="1">
    <location>
        <begin position="115"/>
        <end position="136"/>
    </location>
</feature>